<sequence>MELGELDLGSNGIAGWVDPQGFRDLQKLEMLDLSNNPIKRVDPWISNITSLQNLDLSSSMIKEFPSVFTD</sequence>
<dbReference type="Proteomes" id="UP001180020">
    <property type="component" value="Unassembled WGS sequence"/>
</dbReference>
<reference evidence="1" key="1">
    <citation type="journal article" date="2023" name="Nat. Commun.">
        <title>Diploid and tetraploid genomes of Acorus and the evolution of monocots.</title>
        <authorList>
            <person name="Ma L."/>
            <person name="Liu K.W."/>
            <person name="Li Z."/>
            <person name="Hsiao Y.Y."/>
            <person name="Qi Y."/>
            <person name="Fu T."/>
            <person name="Tang G.D."/>
            <person name="Zhang D."/>
            <person name="Sun W.H."/>
            <person name="Liu D.K."/>
            <person name="Li Y."/>
            <person name="Chen G.Z."/>
            <person name="Liu X.D."/>
            <person name="Liao X.Y."/>
            <person name="Jiang Y.T."/>
            <person name="Yu X."/>
            <person name="Hao Y."/>
            <person name="Huang J."/>
            <person name="Zhao X.W."/>
            <person name="Ke S."/>
            <person name="Chen Y.Y."/>
            <person name="Wu W.L."/>
            <person name="Hsu J.L."/>
            <person name="Lin Y.F."/>
            <person name="Huang M.D."/>
            <person name="Li C.Y."/>
            <person name="Huang L."/>
            <person name="Wang Z.W."/>
            <person name="Zhao X."/>
            <person name="Zhong W.Y."/>
            <person name="Peng D.H."/>
            <person name="Ahmad S."/>
            <person name="Lan S."/>
            <person name="Zhang J.S."/>
            <person name="Tsai W.C."/>
            <person name="Van de Peer Y."/>
            <person name="Liu Z.J."/>
        </authorList>
    </citation>
    <scope>NUCLEOTIDE SEQUENCE</scope>
    <source>
        <strain evidence="1">CP</strain>
    </source>
</reference>
<comment type="caution">
    <text evidence="1">The sequence shown here is derived from an EMBL/GenBank/DDBJ whole genome shotgun (WGS) entry which is preliminary data.</text>
</comment>
<protein>
    <submittedName>
        <fullName evidence="1">Uncharacterized protein</fullName>
    </submittedName>
</protein>
<dbReference type="PROSITE" id="PS51450">
    <property type="entry name" value="LRR"/>
    <property type="match status" value="1"/>
</dbReference>
<gene>
    <name evidence="1" type="ORF">QJS10_CPB19g01212</name>
</gene>
<keyword evidence="2" id="KW-1185">Reference proteome</keyword>
<dbReference type="AlphaFoldDB" id="A0AAV9CFS6"/>
<organism evidence="1 2">
    <name type="scientific">Acorus calamus</name>
    <name type="common">Sweet flag</name>
    <dbReference type="NCBI Taxonomy" id="4465"/>
    <lineage>
        <taxon>Eukaryota</taxon>
        <taxon>Viridiplantae</taxon>
        <taxon>Streptophyta</taxon>
        <taxon>Embryophyta</taxon>
        <taxon>Tracheophyta</taxon>
        <taxon>Spermatophyta</taxon>
        <taxon>Magnoliopsida</taxon>
        <taxon>Liliopsida</taxon>
        <taxon>Acoraceae</taxon>
        <taxon>Acorus</taxon>
    </lineage>
</organism>
<dbReference type="Gene3D" id="3.80.10.10">
    <property type="entry name" value="Ribonuclease Inhibitor"/>
    <property type="match status" value="1"/>
</dbReference>
<dbReference type="Pfam" id="PF13855">
    <property type="entry name" value="LRR_8"/>
    <property type="match status" value="1"/>
</dbReference>
<dbReference type="EMBL" id="JAUJYO010000019">
    <property type="protein sequence ID" value="KAK1287163.1"/>
    <property type="molecule type" value="Genomic_DNA"/>
</dbReference>
<accession>A0AAV9CFS6</accession>
<name>A0AAV9CFS6_ACOCL</name>
<dbReference type="InterPro" id="IPR001611">
    <property type="entry name" value="Leu-rich_rpt"/>
</dbReference>
<evidence type="ECO:0000313" key="2">
    <source>
        <dbReference type="Proteomes" id="UP001180020"/>
    </source>
</evidence>
<dbReference type="InterPro" id="IPR032675">
    <property type="entry name" value="LRR_dom_sf"/>
</dbReference>
<reference evidence="1" key="2">
    <citation type="submission" date="2023-06" db="EMBL/GenBank/DDBJ databases">
        <authorList>
            <person name="Ma L."/>
            <person name="Liu K.-W."/>
            <person name="Li Z."/>
            <person name="Hsiao Y.-Y."/>
            <person name="Qi Y."/>
            <person name="Fu T."/>
            <person name="Tang G."/>
            <person name="Zhang D."/>
            <person name="Sun W.-H."/>
            <person name="Liu D.-K."/>
            <person name="Li Y."/>
            <person name="Chen G.-Z."/>
            <person name="Liu X.-D."/>
            <person name="Liao X.-Y."/>
            <person name="Jiang Y.-T."/>
            <person name="Yu X."/>
            <person name="Hao Y."/>
            <person name="Huang J."/>
            <person name="Zhao X.-W."/>
            <person name="Ke S."/>
            <person name="Chen Y.-Y."/>
            <person name="Wu W.-L."/>
            <person name="Hsu J.-L."/>
            <person name="Lin Y.-F."/>
            <person name="Huang M.-D."/>
            <person name="Li C.-Y."/>
            <person name="Huang L."/>
            <person name="Wang Z.-W."/>
            <person name="Zhao X."/>
            <person name="Zhong W.-Y."/>
            <person name="Peng D.-H."/>
            <person name="Ahmad S."/>
            <person name="Lan S."/>
            <person name="Zhang J.-S."/>
            <person name="Tsai W.-C."/>
            <person name="Van De Peer Y."/>
            <person name="Liu Z.-J."/>
        </authorList>
    </citation>
    <scope>NUCLEOTIDE SEQUENCE</scope>
    <source>
        <strain evidence="1">CP</strain>
        <tissue evidence="1">Leaves</tissue>
    </source>
</reference>
<dbReference type="SUPFAM" id="SSF52075">
    <property type="entry name" value="Outer arm dynein light chain 1"/>
    <property type="match status" value="1"/>
</dbReference>
<proteinExistence type="predicted"/>
<evidence type="ECO:0000313" key="1">
    <source>
        <dbReference type="EMBL" id="KAK1287163.1"/>
    </source>
</evidence>